<keyword evidence="5 6" id="KW-0472">Membrane</keyword>
<evidence type="ECO:0000256" key="4">
    <source>
        <dbReference type="ARBA" id="ARBA00022989"/>
    </source>
</evidence>
<organism evidence="7 8">
    <name type="scientific">Maribrevibacterium harenarium</name>
    <dbReference type="NCBI Taxonomy" id="2589817"/>
    <lineage>
        <taxon>Bacteria</taxon>
        <taxon>Pseudomonadati</taxon>
        <taxon>Pseudomonadota</taxon>
        <taxon>Gammaproteobacteria</taxon>
        <taxon>Oceanospirillales</taxon>
        <taxon>Oceanospirillaceae</taxon>
        <taxon>Maribrevibacterium</taxon>
    </lineage>
</organism>
<feature type="transmembrane region" description="Helical" evidence="6">
    <location>
        <begin position="71"/>
        <end position="88"/>
    </location>
</feature>
<dbReference type="AlphaFoldDB" id="A0A501X2D7"/>
<dbReference type="OrthoDB" id="9804822at2"/>
<dbReference type="GO" id="GO:0015171">
    <property type="term" value="F:amino acid transmembrane transporter activity"/>
    <property type="evidence" value="ECO:0007669"/>
    <property type="project" value="TreeGrafter"/>
</dbReference>
<keyword evidence="4 6" id="KW-1133">Transmembrane helix</keyword>
<dbReference type="Pfam" id="PF01810">
    <property type="entry name" value="LysE"/>
    <property type="match status" value="1"/>
</dbReference>
<sequence length="206" mass="21747">MGIEASLTFFIAIFIFSITPGPGTFAVLAKSLSQGVMRTLPFSIGMACGDIVYLVLACFGLSAIALQFEEVFLAIRYAGAAYLIYLGYKMWVAPVNMADQGNAPKVKGEGIAAAVQGFMISSSNPKVVLFYIAFLPTFMDVTALQGYDVVYASFIAFSALVLGLTLVSLGAAQAGKMMKSERALKRMNRGAGGIMLGAGAYLALSK</sequence>
<evidence type="ECO:0000256" key="2">
    <source>
        <dbReference type="ARBA" id="ARBA00022475"/>
    </source>
</evidence>
<feature type="transmembrane region" description="Helical" evidence="6">
    <location>
        <begin position="40"/>
        <end position="65"/>
    </location>
</feature>
<reference evidence="7 8" key="1">
    <citation type="submission" date="2019-06" db="EMBL/GenBank/DDBJ databases">
        <title>A novel bacterium of genus Marinomonas, isolated from coastal sand.</title>
        <authorList>
            <person name="Huang H."/>
            <person name="Mo K."/>
            <person name="Hu Y."/>
        </authorList>
    </citation>
    <scope>NUCLEOTIDE SEQUENCE [LARGE SCALE GENOMIC DNA]</scope>
    <source>
        <strain evidence="7 8">HB171799</strain>
    </source>
</reference>
<accession>A0A501X2D7</accession>
<evidence type="ECO:0000313" key="8">
    <source>
        <dbReference type="Proteomes" id="UP000315901"/>
    </source>
</evidence>
<dbReference type="Proteomes" id="UP000315901">
    <property type="component" value="Unassembled WGS sequence"/>
</dbReference>
<comment type="subcellular location">
    <subcellularLocation>
        <location evidence="1">Cell membrane</location>
        <topology evidence="1">Multi-pass membrane protein</topology>
    </subcellularLocation>
</comment>
<evidence type="ECO:0000256" key="6">
    <source>
        <dbReference type="SAM" id="Phobius"/>
    </source>
</evidence>
<dbReference type="PANTHER" id="PTHR30086:SF20">
    <property type="entry name" value="ARGININE EXPORTER PROTEIN ARGO-RELATED"/>
    <property type="match status" value="1"/>
</dbReference>
<dbReference type="GO" id="GO:0005886">
    <property type="term" value="C:plasma membrane"/>
    <property type="evidence" value="ECO:0007669"/>
    <property type="project" value="UniProtKB-SubCell"/>
</dbReference>
<keyword evidence="8" id="KW-1185">Reference proteome</keyword>
<keyword evidence="2" id="KW-1003">Cell membrane</keyword>
<dbReference type="EMBL" id="VFRR01000004">
    <property type="protein sequence ID" value="TPE54656.1"/>
    <property type="molecule type" value="Genomic_DNA"/>
</dbReference>
<dbReference type="RefSeq" id="WP_140587238.1">
    <property type="nucleotide sequence ID" value="NZ_VFRR01000004.1"/>
</dbReference>
<dbReference type="PANTHER" id="PTHR30086">
    <property type="entry name" value="ARGININE EXPORTER PROTEIN ARGO"/>
    <property type="match status" value="1"/>
</dbReference>
<dbReference type="PIRSF" id="PIRSF006324">
    <property type="entry name" value="LeuE"/>
    <property type="match status" value="1"/>
</dbReference>
<gene>
    <name evidence="7" type="ORF">FJM67_03235</name>
</gene>
<keyword evidence="3 6" id="KW-0812">Transmembrane</keyword>
<name>A0A501X2D7_9GAMM</name>
<evidence type="ECO:0000313" key="7">
    <source>
        <dbReference type="EMBL" id="TPE54656.1"/>
    </source>
</evidence>
<feature type="transmembrane region" description="Helical" evidence="6">
    <location>
        <begin position="6"/>
        <end position="28"/>
    </location>
</feature>
<protein>
    <submittedName>
        <fullName evidence="7">LysE family translocator</fullName>
    </submittedName>
</protein>
<dbReference type="InterPro" id="IPR001123">
    <property type="entry name" value="LeuE-type"/>
</dbReference>
<evidence type="ECO:0000256" key="3">
    <source>
        <dbReference type="ARBA" id="ARBA00022692"/>
    </source>
</evidence>
<proteinExistence type="predicted"/>
<evidence type="ECO:0000256" key="1">
    <source>
        <dbReference type="ARBA" id="ARBA00004651"/>
    </source>
</evidence>
<evidence type="ECO:0000256" key="5">
    <source>
        <dbReference type="ARBA" id="ARBA00023136"/>
    </source>
</evidence>
<feature type="transmembrane region" description="Helical" evidence="6">
    <location>
        <begin position="153"/>
        <end position="175"/>
    </location>
</feature>
<comment type="caution">
    <text evidence="7">The sequence shown here is derived from an EMBL/GenBank/DDBJ whole genome shotgun (WGS) entry which is preliminary data.</text>
</comment>